<dbReference type="AlphaFoldDB" id="A0A5A7PDZ2"/>
<dbReference type="Pfam" id="PF04046">
    <property type="entry name" value="PSP"/>
    <property type="match status" value="1"/>
</dbReference>
<dbReference type="InterPro" id="IPR052115">
    <property type="entry name" value="NEXT_complex_subunit_ZCCHC8"/>
</dbReference>
<name>A0A5A7PDZ2_STRAF</name>
<evidence type="ECO:0000313" key="8">
    <source>
        <dbReference type="EMBL" id="GER31009.1"/>
    </source>
</evidence>
<evidence type="ECO:0000259" key="7">
    <source>
        <dbReference type="Pfam" id="PF04046"/>
    </source>
</evidence>
<reference evidence="9" key="1">
    <citation type="journal article" date="2019" name="Curr. Biol.">
        <title>Genome Sequence of Striga asiatica Provides Insight into the Evolution of Plant Parasitism.</title>
        <authorList>
            <person name="Yoshida S."/>
            <person name="Kim S."/>
            <person name="Wafula E.K."/>
            <person name="Tanskanen J."/>
            <person name="Kim Y.M."/>
            <person name="Honaas L."/>
            <person name="Yang Z."/>
            <person name="Spallek T."/>
            <person name="Conn C.E."/>
            <person name="Ichihashi Y."/>
            <person name="Cheong K."/>
            <person name="Cui S."/>
            <person name="Der J.P."/>
            <person name="Gundlach H."/>
            <person name="Jiao Y."/>
            <person name="Hori C."/>
            <person name="Ishida J.K."/>
            <person name="Kasahara H."/>
            <person name="Kiba T."/>
            <person name="Kim M.S."/>
            <person name="Koo N."/>
            <person name="Laohavisit A."/>
            <person name="Lee Y.H."/>
            <person name="Lumba S."/>
            <person name="McCourt P."/>
            <person name="Mortimer J.C."/>
            <person name="Mutuku J.M."/>
            <person name="Nomura T."/>
            <person name="Sasaki-Sekimoto Y."/>
            <person name="Seto Y."/>
            <person name="Wang Y."/>
            <person name="Wakatake T."/>
            <person name="Sakakibara H."/>
            <person name="Demura T."/>
            <person name="Yamaguchi S."/>
            <person name="Yoneyama K."/>
            <person name="Manabe R.I."/>
            <person name="Nelson D.C."/>
            <person name="Schulman A.H."/>
            <person name="Timko M.P."/>
            <person name="dePamphilis C.W."/>
            <person name="Choi D."/>
            <person name="Shirasu K."/>
        </authorList>
    </citation>
    <scope>NUCLEOTIDE SEQUENCE [LARGE SCALE GENOMIC DNA]</scope>
    <source>
        <strain evidence="9">cv. UVA1</strain>
    </source>
</reference>
<keyword evidence="4" id="KW-0862">Zinc</keyword>
<comment type="caution">
    <text evidence="8">The sequence shown here is derived from an EMBL/GenBank/DDBJ whole genome shotgun (WGS) entry which is preliminary data.</text>
</comment>
<evidence type="ECO:0000256" key="6">
    <source>
        <dbReference type="SAM" id="MobiDB-lite"/>
    </source>
</evidence>
<keyword evidence="9" id="KW-1185">Reference proteome</keyword>
<evidence type="ECO:0000313" key="9">
    <source>
        <dbReference type="Proteomes" id="UP000325081"/>
    </source>
</evidence>
<comment type="subcellular location">
    <subcellularLocation>
        <location evidence="1">Nucleus</location>
    </subcellularLocation>
</comment>
<dbReference type="EMBL" id="BKCP01004406">
    <property type="protein sequence ID" value="GER31009.1"/>
    <property type="molecule type" value="Genomic_DNA"/>
</dbReference>
<gene>
    <name evidence="8" type="ORF">STAS_06984</name>
</gene>
<dbReference type="Proteomes" id="UP000325081">
    <property type="component" value="Unassembled WGS sequence"/>
</dbReference>
<protein>
    <submittedName>
        <fullName evidence="8">Zinc finger CCHC domain-containing protein</fullName>
    </submittedName>
</protein>
<dbReference type="PANTHER" id="PTHR13316">
    <property type="entry name" value="ZINC FINGER, CCHC DOMAIN CONTAINING 8"/>
    <property type="match status" value="1"/>
</dbReference>
<keyword evidence="3" id="KW-0863">Zinc-finger</keyword>
<keyword evidence="2" id="KW-0479">Metal-binding</keyword>
<dbReference type="OrthoDB" id="885351at2759"/>
<evidence type="ECO:0000256" key="1">
    <source>
        <dbReference type="ARBA" id="ARBA00004123"/>
    </source>
</evidence>
<evidence type="ECO:0000256" key="4">
    <source>
        <dbReference type="ARBA" id="ARBA00022833"/>
    </source>
</evidence>
<feature type="domain" description="PSP proline-rich" evidence="7">
    <location>
        <begin position="258"/>
        <end position="277"/>
    </location>
</feature>
<dbReference type="PANTHER" id="PTHR13316:SF0">
    <property type="entry name" value="ZINC FINGER CCHC DOMAIN-CONTAINING PROTEIN 8"/>
    <property type="match status" value="1"/>
</dbReference>
<organism evidence="8 9">
    <name type="scientific">Striga asiatica</name>
    <name type="common">Asiatic witchweed</name>
    <name type="synonym">Buchnera asiatica</name>
    <dbReference type="NCBI Taxonomy" id="4170"/>
    <lineage>
        <taxon>Eukaryota</taxon>
        <taxon>Viridiplantae</taxon>
        <taxon>Streptophyta</taxon>
        <taxon>Embryophyta</taxon>
        <taxon>Tracheophyta</taxon>
        <taxon>Spermatophyta</taxon>
        <taxon>Magnoliopsida</taxon>
        <taxon>eudicotyledons</taxon>
        <taxon>Gunneridae</taxon>
        <taxon>Pentapetalae</taxon>
        <taxon>asterids</taxon>
        <taxon>lamiids</taxon>
        <taxon>Lamiales</taxon>
        <taxon>Orobanchaceae</taxon>
        <taxon>Buchnereae</taxon>
        <taxon>Striga</taxon>
    </lineage>
</organism>
<dbReference type="GO" id="GO:0003723">
    <property type="term" value="F:RNA binding"/>
    <property type="evidence" value="ECO:0007669"/>
    <property type="project" value="TreeGrafter"/>
</dbReference>
<sequence>MSAVGGSPASLCRSLKFSDSLCPRWHSVSPDFQELMLHSMETEELIKLPTSSNSGHGSEHEDPHSQYLNSEIKAESNGEAGTLSKDDDVDMSISSGEENLDLDSTVLKDDLETADSVEVAVKMTSVSHVHSENGSLPFQPEISFSNHMKDETLLSKEEKDSNCILVLVQALIVCLYGSKRGVKRPREPDDEQQPSVRVIYSSLPRESTQKLEELLQQWSKWHSQKCSSLDNSSLESGEKTYFPALRVGLDNPSAIELDPPPWLNRMRELGYPPGYLDVDLEDQPSGITIFGEETNEKEGEILGVGPIEPSKTKAVEFPGINAPIPKNAHEWLWAQNPTNSSNLSEHRSQRRHHNHSPYENLNRNERRWSGVYLDDDGPPGCEPWTSPSLSNHFPRYGDYEYGLSPLLSNHFPRYNDYEYGLSPRASPLISDHFPRYGDYEYGLSPNVSWSSSYGRSWSDRGMRSPPLMHDGPLSHGQYGNFLHNSPW</sequence>
<feature type="region of interest" description="Disordered" evidence="6">
    <location>
        <begin position="337"/>
        <end position="360"/>
    </location>
</feature>
<evidence type="ECO:0000256" key="2">
    <source>
        <dbReference type="ARBA" id="ARBA00022723"/>
    </source>
</evidence>
<evidence type="ECO:0000256" key="3">
    <source>
        <dbReference type="ARBA" id="ARBA00022771"/>
    </source>
</evidence>
<accession>A0A5A7PDZ2</accession>
<dbReference type="InterPro" id="IPR006568">
    <property type="entry name" value="PSP_pro-rich"/>
</dbReference>
<dbReference type="GO" id="GO:0008270">
    <property type="term" value="F:zinc ion binding"/>
    <property type="evidence" value="ECO:0007669"/>
    <property type="project" value="UniProtKB-KW"/>
</dbReference>
<dbReference type="GO" id="GO:0071013">
    <property type="term" value="C:catalytic step 2 spliceosome"/>
    <property type="evidence" value="ECO:0007669"/>
    <property type="project" value="TreeGrafter"/>
</dbReference>
<evidence type="ECO:0000256" key="5">
    <source>
        <dbReference type="ARBA" id="ARBA00023242"/>
    </source>
</evidence>
<proteinExistence type="predicted"/>
<keyword evidence="5" id="KW-0539">Nucleus</keyword>